<dbReference type="Gene3D" id="3.30.470.20">
    <property type="entry name" value="ATP-grasp fold, B domain"/>
    <property type="match status" value="1"/>
</dbReference>
<keyword evidence="2 4" id="KW-0547">Nucleotide-binding</keyword>
<accession>A0A7H0HZI3</accession>
<dbReference type="InterPro" id="IPR011761">
    <property type="entry name" value="ATP-grasp"/>
</dbReference>
<evidence type="ECO:0000313" key="6">
    <source>
        <dbReference type="EMBL" id="QNP65949.1"/>
    </source>
</evidence>
<evidence type="ECO:0000256" key="3">
    <source>
        <dbReference type="ARBA" id="ARBA00022840"/>
    </source>
</evidence>
<dbReference type="KEGG" id="sgj:IAG43_25510"/>
<evidence type="ECO:0000259" key="5">
    <source>
        <dbReference type="PROSITE" id="PS50975"/>
    </source>
</evidence>
<evidence type="ECO:0000256" key="4">
    <source>
        <dbReference type="PROSITE-ProRule" id="PRU00409"/>
    </source>
</evidence>
<protein>
    <submittedName>
        <fullName evidence="6">ATP-grasp domain-containing protein</fullName>
    </submittedName>
</protein>
<dbReference type="Proteomes" id="UP000516230">
    <property type="component" value="Chromosome"/>
</dbReference>
<name>A0A7H0HZI3_9ACTN</name>
<keyword evidence="3 4" id="KW-0067">ATP-binding</keyword>
<dbReference type="InterPro" id="IPR052032">
    <property type="entry name" value="ATP-dep_AA_Ligase"/>
</dbReference>
<keyword evidence="1" id="KW-0436">Ligase</keyword>
<evidence type="ECO:0000256" key="1">
    <source>
        <dbReference type="ARBA" id="ARBA00022598"/>
    </source>
</evidence>
<keyword evidence="7" id="KW-1185">Reference proteome</keyword>
<sequence>MTQPLAPQLVMVGFFPAFIRSLERHLPPRSLTVVEDPGVYAKKPIAAMEGSFRCLTEVRLAAYQQSGDAVDEIVRLHRETGVTGVLPGLEYAVEAAAEAAAALGLPGLGTGAARTLRDKILLRETTTAAGMAAPDFAELTSADDLAAFLARDPGRSTVLKPANRQASLGVRFLPPGASRDEAATAWRATTGADEGAQIADRPMTWRYLAEERLQGPEVSVEALVAGGRLLFLNVTAKTTADGPHPVELGHVLPAALPAATDTALRTGMEALVGAVGIGSGILCAEWILTDGGPVLVECAGRCPGDSLMELIALAWGDDFHHRLADLLRGETPVLPDTAERCAAIRFLHAPPGTVTDVDGAEEARRLPGVSELAVTAVPGQAVGGLHSSWDRLGHVIAVGATPEEALAAAATAAARVRITVTPEPAAAQPAHAV</sequence>
<dbReference type="Pfam" id="PF18603">
    <property type="entry name" value="LAL_C2"/>
    <property type="match status" value="1"/>
</dbReference>
<dbReference type="GO" id="GO:0016874">
    <property type="term" value="F:ligase activity"/>
    <property type="evidence" value="ECO:0007669"/>
    <property type="project" value="UniProtKB-KW"/>
</dbReference>
<dbReference type="AlphaFoldDB" id="A0A7H0HZI3"/>
<dbReference type="Pfam" id="PF13535">
    <property type="entry name" value="ATP-grasp_4"/>
    <property type="match status" value="1"/>
</dbReference>
<dbReference type="PANTHER" id="PTHR43585:SF2">
    <property type="entry name" value="ATP-GRASP ENZYME FSQD"/>
    <property type="match status" value="1"/>
</dbReference>
<gene>
    <name evidence="6" type="ORF">IAG43_25510</name>
</gene>
<organism evidence="6 7">
    <name type="scientific">Streptomyces genisteinicus</name>
    <dbReference type="NCBI Taxonomy" id="2768068"/>
    <lineage>
        <taxon>Bacteria</taxon>
        <taxon>Bacillati</taxon>
        <taxon>Actinomycetota</taxon>
        <taxon>Actinomycetes</taxon>
        <taxon>Kitasatosporales</taxon>
        <taxon>Streptomycetaceae</taxon>
        <taxon>Streptomyces</taxon>
    </lineage>
</organism>
<proteinExistence type="predicted"/>
<dbReference type="InterPro" id="IPR040570">
    <property type="entry name" value="LAL_C2"/>
</dbReference>
<dbReference type="RefSeq" id="WP_187743013.1">
    <property type="nucleotide sequence ID" value="NZ_CP060825.1"/>
</dbReference>
<evidence type="ECO:0000256" key="2">
    <source>
        <dbReference type="ARBA" id="ARBA00022741"/>
    </source>
</evidence>
<dbReference type="PROSITE" id="PS50975">
    <property type="entry name" value="ATP_GRASP"/>
    <property type="match status" value="1"/>
</dbReference>
<dbReference type="Gene3D" id="3.40.50.20">
    <property type="match status" value="1"/>
</dbReference>
<evidence type="ECO:0000313" key="7">
    <source>
        <dbReference type="Proteomes" id="UP000516230"/>
    </source>
</evidence>
<dbReference type="PANTHER" id="PTHR43585">
    <property type="entry name" value="FUMIPYRROLE BIOSYNTHESIS PROTEIN C"/>
    <property type="match status" value="1"/>
</dbReference>
<reference evidence="6 7" key="1">
    <citation type="submission" date="2020-08" db="EMBL/GenBank/DDBJ databases">
        <title>A novel species.</title>
        <authorList>
            <person name="Gao J."/>
        </authorList>
    </citation>
    <scope>NUCLEOTIDE SEQUENCE [LARGE SCALE GENOMIC DNA]</scope>
    <source>
        <strain evidence="6 7">CRPJ-33</strain>
    </source>
</reference>
<dbReference type="GO" id="GO:0046872">
    <property type="term" value="F:metal ion binding"/>
    <property type="evidence" value="ECO:0007669"/>
    <property type="project" value="InterPro"/>
</dbReference>
<dbReference type="EMBL" id="CP060825">
    <property type="protein sequence ID" value="QNP65949.1"/>
    <property type="molecule type" value="Genomic_DNA"/>
</dbReference>
<feature type="domain" description="ATP-grasp" evidence="5">
    <location>
        <begin position="123"/>
        <end position="328"/>
    </location>
</feature>
<dbReference type="SUPFAM" id="SSF56059">
    <property type="entry name" value="Glutathione synthetase ATP-binding domain-like"/>
    <property type="match status" value="1"/>
</dbReference>
<dbReference type="GO" id="GO:0005524">
    <property type="term" value="F:ATP binding"/>
    <property type="evidence" value="ECO:0007669"/>
    <property type="project" value="UniProtKB-UniRule"/>
</dbReference>